<name>A0A099YCR4_LIMMU</name>
<dbReference type="Proteomes" id="UP000030001">
    <property type="component" value="Unassembled WGS sequence"/>
</dbReference>
<dbReference type="PROSITE" id="PS51012">
    <property type="entry name" value="ABC_TM2"/>
    <property type="match status" value="1"/>
</dbReference>
<feature type="transmembrane region" description="Helical" evidence="5">
    <location>
        <begin position="101"/>
        <end position="124"/>
    </location>
</feature>
<dbReference type="EMBL" id="JROC01000026">
    <property type="protein sequence ID" value="KGL67211.1"/>
    <property type="molecule type" value="Genomic_DNA"/>
</dbReference>
<evidence type="ECO:0000256" key="5">
    <source>
        <dbReference type="RuleBase" id="RU361157"/>
    </source>
</evidence>
<evidence type="ECO:0000256" key="4">
    <source>
        <dbReference type="ARBA" id="ARBA00023136"/>
    </source>
</evidence>
<feature type="transmembrane region" description="Helical" evidence="5">
    <location>
        <begin position="58"/>
        <end position="80"/>
    </location>
</feature>
<keyword evidence="5" id="KW-0813">Transport</keyword>
<feature type="transmembrane region" description="Helical" evidence="5">
    <location>
        <begin position="257"/>
        <end position="280"/>
    </location>
</feature>
<feature type="transmembrane region" description="Helical" evidence="5">
    <location>
        <begin position="173"/>
        <end position="193"/>
    </location>
</feature>
<dbReference type="GO" id="GO:0140359">
    <property type="term" value="F:ABC-type transporter activity"/>
    <property type="evidence" value="ECO:0007669"/>
    <property type="project" value="InterPro"/>
</dbReference>
<feature type="transmembrane region" description="Helical" evidence="5">
    <location>
        <begin position="20"/>
        <end position="38"/>
    </location>
</feature>
<keyword evidence="5" id="KW-1003">Cell membrane</keyword>
<dbReference type="GO" id="GO:0043190">
    <property type="term" value="C:ATP-binding cassette (ABC) transporter complex"/>
    <property type="evidence" value="ECO:0007669"/>
    <property type="project" value="InterPro"/>
</dbReference>
<evidence type="ECO:0000313" key="9">
    <source>
        <dbReference type="Proteomes" id="UP000030001"/>
    </source>
</evidence>
<feature type="transmembrane region" description="Helical" evidence="5">
    <location>
        <begin position="144"/>
        <end position="166"/>
    </location>
</feature>
<reference evidence="8 10" key="2">
    <citation type="submission" date="2019-06" db="EMBL/GenBank/DDBJ databases">
        <authorList>
            <person name="Rodrigo-Torres L."/>
            <person name="Arahal R. D."/>
            <person name="Lucena T."/>
        </authorList>
    </citation>
    <scope>NUCLEOTIDE SEQUENCE [LARGE SCALE GENOMIC DNA]</scope>
    <source>
        <strain evidence="8 10">INIA P508</strain>
    </source>
</reference>
<dbReference type="InterPro" id="IPR047817">
    <property type="entry name" value="ABC2_TM_bact-type"/>
</dbReference>
<evidence type="ECO:0000313" key="10">
    <source>
        <dbReference type="Proteomes" id="UP000365705"/>
    </source>
</evidence>
<accession>A0A099YCR4</accession>
<comment type="similarity">
    <text evidence="5">Belongs to the ABC-2 integral membrane protein family.</text>
</comment>
<dbReference type="InterPro" id="IPR051784">
    <property type="entry name" value="Nod_factor_ABC_transporter"/>
</dbReference>
<dbReference type="PRINTS" id="PR00164">
    <property type="entry name" value="ABC2TRNSPORT"/>
</dbReference>
<organism evidence="7 9">
    <name type="scientific">Limosilactobacillus mucosae</name>
    <name type="common">Lactobacillus mucosae</name>
    <dbReference type="NCBI Taxonomy" id="97478"/>
    <lineage>
        <taxon>Bacteria</taxon>
        <taxon>Bacillati</taxon>
        <taxon>Bacillota</taxon>
        <taxon>Bacilli</taxon>
        <taxon>Lactobacillales</taxon>
        <taxon>Lactobacillaceae</taxon>
        <taxon>Limosilactobacillus</taxon>
    </lineage>
</organism>
<dbReference type="PANTHER" id="PTHR43229">
    <property type="entry name" value="NODULATION PROTEIN J"/>
    <property type="match status" value="1"/>
</dbReference>
<keyword evidence="3 5" id="KW-1133">Transmembrane helix</keyword>
<proteinExistence type="inferred from homology"/>
<evidence type="ECO:0000256" key="1">
    <source>
        <dbReference type="ARBA" id="ARBA00004141"/>
    </source>
</evidence>
<evidence type="ECO:0000256" key="2">
    <source>
        <dbReference type="ARBA" id="ARBA00022692"/>
    </source>
</evidence>
<reference evidence="7 9" key="1">
    <citation type="submission" date="2014-09" db="EMBL/GenBank/DDBJ databases">
        <title>Lactobacillus mucosae CRL573 Genome Sequencing.</title>
        <authorList>
            <person name="Bleckwedel J."/>
            <person name="Teran L.C."/>
            <person name="Bonacina J."/>
            <person name="Saavedra L."/>
            <person name="Mozzi F.B."/>
            <person name="Raya R.R."/>
        </authorList>
    </citation>
    <scope>NUCLEOTIDE SEQUENCE [LARGE SCALE GENOMIC DNA]</scope>
    <source>
        <strain evidence="7 9">CRL573</strain>
    </source>
</reference>
<keyword evidence="2 5" id="KW-0812">Transmembrane</keyword>
<evidence type="ECO:0000256" key="3">
    <source>
        <dbReference type="ARBA" id="ARBA00022989"/>
    </source>
</evidence>
<evidence type="ECO:0000313" key="8">
    <source>
        <dbReference type="EMBL" id="VTZ93239.1"/>
    </source>
</evidence>
<dbReference type="InterPro" id="IPR000412">
    <property type="entry name" value="ABC_2_transport"/>
</dbReference>
<dbReference type="EMBL" id="CABFNH010000032">
    <property type="protein sequence ID" value="VTZ93239.1"/>
    <property type="molecule type" value="Genomic_DNA"/>
</dbReference>
<dbReference type="InterPro" id="IPR013525">
    <property type="entry name" value="ABC2_TM"/>
</dbReference>
<evidence type="ECO:0000313" key="7">
    <source>
        <dbReference type="EMBL" id="KGL67211.1"/>
    </source>
</evidence>
<evidence type="ECO:0000259" key="6">
    <source>
        <dbReference type="PROSITE" id="PS51012"/>
    </source>
</evidence>
<dbReference type="RefSeq" id="WP_034539468.1">
    <property type="nucleotide sequence ID" value="NZ_CABFNH010000032.1"/>
</dbReference>
<feature type="domain" description="ABC transmembrane type-2" evidence="6">
    <location>
        <begin position="17"/>
        <end position="282"/>
    </location>
</feature>
<dbReference type="Proteomes" id="UP000365705">
    <property type="component" value="Unassembled WGS sequence"/>
</dbReference>
<protein>
    <recommendedName>
        <fullName evidence="5">Transport permease protein</fullName>
    </recommendedName>
</protein>
<keyword evidence="4 5" id="KW-0472">Membrane</keyword>
<dbReference type="PIRSF" id="PIRSF006648">
    <property type="entry name" value="DrrB"/>
    <property type="match status" value="1"/>
</dbReference>
<dbReference type="AlphaFoldDB" id="A0A099YCR4"/>
<dbReference type="PANTHER" id="PTHR43229:SF2">
    <property type="entry name" value="NODULATION PROTEIN J"/>
    <property type="match status" value="1"/>
</dbReference>
<gene>
    <name evidence="8" type="ORF">LMUP508_01901</name>
    <name evidence="7" type="ORF">LX03_02645</name>
</gene>
<dbReference type="Pfam" id="PF12698">
    <property type="entry name" value="ABC2_membrane_3"/>
    <property type="match status" value="1"/>
</dbReference>
<sequence>MKIMVKRNLKIYFQDKAAVFFSMLSVIIIFALYIFFIGDSISSGLKFLPHPNRLMRAWMLAGMLASASITTSLGAYGVMISDRENKTIKDFYSSPVSRRQIAGGYIITGFIISIIMSIFTLIFGEIYMGMIGGAVLDMDILLKLFGVIVLSAFASSAIASFIISFLKTNSAYSAASMIVGTLIGFLVGAYIPIGNLPENVQWLVKYFPCAHSAVLYRQLLMESSIKENFANQPTAVLKETKEILGVVFVYNGHTASAWMSVVALLITGVVFYLLAVLVLIRKENEI</sequence>
<comment type="subcellular location">
    <subcellularLocation>
        <location evidence="5">Cell membrane</location>
        <topology evidence="5">Multi-pass membrane protein</topology>
    </subcellularLocation>
    <subcellularLocation>
        <location evidence="1">Membrane</location>
        <topology evidence="1">Multi-pass membrane protein</topology>
    </subcellularLocation>
</comment>